<name>A0ABR1FCA7_9ASCO</name>
<comment type="caution">
    <text evidence="10">The sequence shown here is derived from an EMBL/GenBank/DDBJ whole genome shotgun (WGS) entry which is preliminary data.</text>
</comment>
<dbReference type="PANTHER" id="PTHR23081">
    <property type="entry name" value="RNA POLYMERASE II CTD PHOSPHATASE"/>
    <property type="match status" value="1"/>
</dbReference>
<comment type="subcellular location">
    <subcellularLocation>
        <location evidence="1 6">Nucleus</location>
    </subcellularLocation>
</comment>
<dbReference type="InterPro" id="IPR023214">
    <property type="entry name" value="HAD_sf"/>
</dbReference>
<dbReference type="InterPro" id="IPR039189">
    <property type="entry name" value="Fcp1"/>
</dbReference>
<organism evidence="10 11">
    <name type="scientific">Myxozyma melibiosi</name>
    <dbReference type="NCBI Taxonomy" id="54550"/>
    <lineage>
        <taxon>Eukaryota</taxon>
        <taxon>Fungi</taxon>
        <taxon>Dikarya</taxon>
        <taxon>Ascomycota</taxon>
        <taxon>Saccharomycotina</taxon>
        <taxon>Lipomycetes</taxon>
        <taxon>Lipomycetales</taxon>
        <taxon>Lipomycetaceae</taxon>
        <taxon>Myxozyma</taxon>
    </lineage>
</organism>
<dbReference type="Gene3D" id="1.10.287.10">
    <property type="entry name" value="S15/NS1, RNA-binding"/>
    <property type="match status" value="1"/>
</dbReference>
<dbReference type="InterPro" id="IPR036412">
    <property type="entry name" value="HAD-like_sf"/>
</dbReference>
<evidence type="ECO:0000256" key="4">
    <source>
        <dbReference type="ARBA" id="ARBA00047761"/>
    </source>
</evidence>
<dbReference type="EC" id="3.1.3.16" evidence="6"/>
<evidence type="ECO:0000256" key="3">
    <source>
        <dbReference type="ARBA" id="ARBA00023242"/>
    </source>
</evidence>
<dbReference type="InterPro" id="IPR036420">
    <property type="entry name" value="BRCT_dom_sf"/>
</dbReference>
<comment type="function">
    <text evidence="6">This promotes the activity of RNA polymerase II.</text>
</comment>
<sequence length="608" mass="67504">MATEITLPSNLHYPITIVQLICQSGSEVQKNAPLFSYRYKTKVTQTIDINEEVEVDAELLASFDSPMEGTLGDWLIKEGDVIESSGLVAVSVSEPCTHAVQYAGMCALCGKDLTHRDYSGYNEAARADVQMFHKSKGLAVSMTEAERIEKTTTMALLTSGKLILVVDLDQTVIHTTVDPIIGEWKRNPDDPHYDAVKDVHSFCLQDGSNSQGYWYYVKVRPGLEEFLERISKKYELHIYTMATKSYAAAIAKIIDPTGKYFADRVLSRDESGNLEQKNLKRLFPVDTSLVVIIDDRGDVWKWSANLIKVVPFEFFVGIGDINSGFLPKQQDVKATGATTSGGTIAMPQEDKPVGKSSLSGDREDTELANIESSLMRVHDAYYTEYREYQKKKESQVVNKRKRKRPGDWREGLPDIKVIMPRIKQSVLDGVVILMSGTVPLGANLDSVDVVIWARSFGAKVVDTLAFDVTHLVAERTGTKKVHQATKFKGIHIVSPAWLYRCLSSWTHVDESDYVLAVSPNNAWEAESDSSSDFDLDDSDLDVASEAENDVFDAVVDDDGVVESIIPEKQSQDEEMDDGAVVVAEEPVVLPEQESETVEQAEESDESEA</sequence>
<dbReference type="InterPro" id="IPR001357">
    <property type="entry name" value="BRCT_dom"/>
</dbReference>
<dbReference type="SMART" id="SM00292">
    <property type="entry name" value="BRCT"/>
    <property type="match status" value="1"/>
</dbReference>
<evidence type="ECO:0000256" key="5">
    <source>
        <dbReference type="ARBA" id="ARBA00048336"/>
    </source>
</evidence>
<dbReference type="InterPro" id="IPR011947">
    <property type="entry name" value="FCP1_euk"/>
</dbReference>
<dbReference type="SMART" id="SM00577">
    <property type="entry name" value="CPDc"/>
    <property type="match status" value="1"/>
</dbReference>
<evidence type="ECO:0000256" key="6">
    <source>
        <dbReference type="RuleBase" id="RU366066"/>
    </source>
</evidence>
<dbReference type="CDD" id="cd07521">
    <property type="entry name" value="HAD_FCP1-like"/>
    <property type="match status" value="1"/>
</dbReference>
<evidence type="ECO:0000259" key="9">
    <source>
        <dbReference type="PROSITE" id="PS50969"/>
    </source>
</evidence>
<feature type="region of interest" description="Disordered" evidence="7">
    <location>
        <begin position="585"/>
        <end position="608"/>
    </location>
</feature>
<dbReference type="PROSITE" id="PS50172">
    <property type="entry name" value="BRCT"/>
    <property type="match status" value="1"/>
</dbReference>
<keyword evidence="3 6" id="KW-0539">Nucleus</keyword>
<feature type="domain" description="BRCT" evidence="8">
    <location>
        <begin position="422"/>
        <end position="515"/>
    </location>
</feature>
<feature type="domain" description="FCP1 homology" evidence="9">
    <location>
        <begin position="157"/>
        <end position="332"/>
    </location>
</feature>
<dbReference type="Gene3D" id="3.40.50.10190">
    <property type="entry name" value="BRCT domain"/>
    <property type="match status" value="1"/>
</dbReference>
<comment type="catalytic activity">
    <reaction evidence="5 6">
        <text>O-phospho-L-threonyl-[protein] + H2O = L-threonyl-[protein] + phosphate</text>
        <dbReference type="Rhea" id="RHEA:47004"/>
        <dbReference type="Rhea" id="RHEA-COMP:11060"/>
        <dbReference type="Rhea" id="RHEA-COMP:11605"/>
        <dbReference type="ChEBI" id="CHEBI:15377"/>
        <dbReference type="ChEBI" id="CHEBI:30013"/>
        <dbReference type="ChEBI" id="CHEBI:43474"/>
        <dbReference type="ChEBI" id="CHEBI:61977"/>
        <dbReference type="EC" id="3.1.3.16"/>
    </reaction>
</comment>
<keyword evidence="11" id="KW-1185">Reference proteome</keyword>
<dbReference type="Pfam" id="PF00533">
    <property type="entry name" value="BRCT"/>
    <property type="match status" value="1"/>
</dbReference>
<evidence type="ECO:0000256" key="7">
    <source>
        <dbReference type="SAM" id="MobiDB-lite"/>
    </source>
</evidence>
<dbReference type="EMBL" id="JBBJBU010000002">
    <property type="protein sequence ID" value="KAK7206688.1"/>
    <property type="molecule type" value="Genomic_DNA"/>
</dbReference>
<dbReference type="PROSITE" id="PS50969">
    <property type="entry name" value="FCP1"/>
    <property type="match status" value="1"/>
</dbReference>
<accession>A0ABR1FCA7</accession>
<evidence type="ECO:0000256" key="1">
    <source>
        <dbReference type="ARBA" id="ARBA00004123"/>
    </source>
</evidence>
<evidence type="ECO:0000256" key="2">
    <source>
        <dbReference type="ARBA" id="ARBA00022801"/>
    </source>
</evidence>
<evidence type="ECO:0000259" key="8">
    <source>
        <dbReference type="PROSITE" id="PS50172"/>
    </source>
</evidence>
<dbReference type="GeneID" id="90036144"/>
<feature type="region of interest" description="Disordered" evidence="7">
    <location>
        <begin position="336"/>
        <end position="362"/>
    </location>
</feature>
<dbReference type="Gene3D" id="3.40.50.1000">
    <property type="entry name" value="HAD superfamily/HAD-like"/>
    <property type="match status" value="1"/>
</dbReference>
<reference evidence="10 11" key="1">
    <citation type="submission" date="2024-03" db="EMBL/GenBank/DDBJ databases">
        <title>Genome-scale model development and genomic sequencing of the oleaginous clade Lipomyces.</title>
        <authorList>
            <consortium name="Lawrence Berkeley National Laboratory"/>
            <person name="Czajka J.J."/>
            <person name="Han Y."/>
            <person name="Kim J."/>
            <person name="Mondo S.J."/>
            <person name="Hofstad B.A."/>
            <person name="Robles A."/>
            <person name="Haridas S."/>
            <person name="Riley R."/>
            <person name="LaButti K."/>
            <person name="Pangilinan J."/>
            <person name="Andreopoulos W."/>
            <person name="Lipzen A."/>
            <person name="Yan J."/>
            <person name="Wang M."/>
            <person name="Ng V."/>
            <person name="Grigoriev I.V."/>
            <person name="Spatafora J.W."/>
            <person name="Magnuson J.K."/>
            <person name="Baker S.E."/>
            <person name="Pomraning K.R."/>
        </authorList>
    </citation>
    <scope>NUCLEOTIDE SEQUENCE [LARGE SCALE GENOMIC DNA]</scope>
    <source>
        <strain evidence="10 11">Phaff 52-87</strain>
    </source>
</reference>
<dbReference type="PANTHER" id="PTHR23081:SF36">
    <property type="entry name" value="RNA POLYMERASE II SUBUNIT A C-TERMINAL DOMAIN PHOSPHATASE"/>
    <property type="match status" value="1"/>
</dbReference>
<feature type="compositionally biased region" description="Acidic residues" evidence="7">
    <location>
        <begin position="592"/>
        <end position="608"/>
    </location>
</feature>
<dbReference type="NCBIfam" id="TIGR02250">
    <property type="entry name" value="FCP1_euk"/>
    <property type="match status" value="1"/>
</dbReference>
<comment type="catalytic activity">
    <reaction evidence="4 6">
        <text>O-phospho-L-seryl-[protein] + H2O = L-seryl-[protein] + phosphate</text>
        <dbReference type="Rhea" id="RHEA:20629"/>
        <dbReference type="Rhea" id="RHEA-COMP:9863"/>
        <dbReference type="Rhea" id="RHEA-COMP:11604"/>
        <dbReference type="ChEBI" id="CHEBI:15377"/>
        <dbReference type="ChEBI" id="CHEBI:29999"/>
        <dbReference type="ChEBI" id="CHEBI:43474"/>
        <dbReference type="ChEBI" id="CHEBI:83421"/>
        <dbReference type="EC" id="3.1.3.16"/>
    </reaction>
</comment>
<proteinExistence type="predicted"/>
<feature type="compositionally biased region" description="Low complexity" evidence="7">
    <location>
        <begin position="336"/>
        <end position="345"/>
    </location>
</feature>
<dbReference type="InterPro" id="IPR004274">
    <property type="entry name" value="FCP1_dom"/>
</dbReference>
<dbReference type="Pfam" id="PF03031">
    <property type="entry name" value="NIF"/>
    <property type="match status" value="1"/>
</dbReference>
<protein>
    <recommendedName>
        <fullName evidence="6">RNA polymerase II subunit A C-terminal domain phosphatase</fullName>
        <ecNumber evidence="6">3.1.3.16</ecNumber>
    </recommendedName>
</protein>
<dbReference type="CDD" id="cd17729">
    <property type="entry name" value="BRCT_CTDP1"/>
    <property type="match status" value="1"/>
</dbReference>
<dbReference type="SUPFAM" id="SSF52113">
    <property type="entry name" value="BRCT domain"/>
    <property type="match status" value="1"/>
</dbReference>
<evidence type="ECO:0000313" key="11">
    <source>
        <dbReference type="Proteomes" id="UP001498771"/>
    </source>
</evidence>
<evidence type="ECO:0000313" key="10">
    <source>
        <dbReference type="EMBL" id="KAK7206688.1"/>
    </source>
</evidence>
<keyword evidence="2 6" id="KW-0378">Hydrolase</keyword>
<gene>
    <name evidence="10" type="ORF">BZA70DRAFT_245834</name>
</gene>
<dbReference type="SUPFAM" id="SSF56784">
    <property type="entry name" value="HAD-like"/>
    <property type="match status" value="1"/>
</dbReference>
<dbReference type="Proteomes" id="UP001498771">
    <property type="component" value="Unassembled WGS sequence"/>
</dbReference>
<dbReference type="RefSeq" id="XP_064769721.1">
    <property type="nucleotide sequence ID" value="XM_064910632.1"/>
</dbReference>